<reference evidence="3" key="1">
    <citation type="journal article" date="2014" name="Proc. Natl. Acad. Sci. U.S.A.">
        <title>Extensive sampling of basidiomycete genomes demonstrates inadequacy of the white-rot/brown-rot paradigm for wood decay fungi.</title>
        <authorList>
            <person name="Riley R."/>
            <person name="Salamov A.A."/>
            <person name="Brown D.W."/>
            <person name="Nagy L.G."/>
            <person name="Floudas D."/>
            <person name="Held B.W."/>
            <person name="Levasseur A."/>
            <person name="Lombard V."/>
            <person name="Morin E."/>
            <person name="Otillar R."/>
            <person name="Lindquist E.A."/>
            <person name="Sun H."/>
            <person name="LaButti K.M."/>
            <person name="Schmutz J."/>
            <person name="Jabbour D."/>
            <person name="Luo H."/>
            <person name="Baker S.E."/>
            <person name="Pisabarro A.G."/>
            <person name="Walton J.D."/>
            <person name="Blanchette R.A."/>
            <person name="Henrissat B."/>
            <person name="Martin F."/>
            <person name="Cullen D."/>
            <person name="Hibbett D.S."/>
            <person name="Grigoriev I.V."/>
        </authorList>
    </citation>
    <scope>NUCLEOTIDE SEQUENCE [LARGE SCALE GENOMIC DNA]</scope>
    <source>
        <strain evidence="3">CBS 339.88</strain>
    </source>
</reference>
<protein>
    <recommendedName>
        <fullName evidence="4">Hemerythrin-like domain-containing protein</fullName>
    </recommendedName>
</protein>
<dbReference type="HOGENOM" id="CLU_1142687_0_0_1"/>
<feature type="coiled-coil region" evidence="1">
    <location>
        <begin position="98"/>
        <end position="125"/>
    </location>
</feature>
<keyword evidence="3" id="KW-1185">Reference proteome</keyword>
<proteinExistence type="predicted"/>
<dbReference type="OrthoDB" id="58416at2759"/>
<dbReference type="AlphaFoldDB" id="A0A067T8F1"/>
<gene>
    <name evidence="2" type="ORF">GALMADRAFT_140808</name>
</gene>
<evidence type="ECO:0008006" key="4">
    <source>
        <dbReference type="Google" id="ProtNLM"/>
    </source>
</evidence>
<evidence type="ECO:0000313" key="3">
    <source>
        <dbReference type="Proteomes" id="UP000027222"/>
    </source>
</evidence>
<sequence length="211" mass="24014">MFPLPLLSSVPDNLEKMKARRALLYQNTFMKNALIRALNVVYDVAPKIKASHPAFRQFMDYVDIVCDMISLHVRGDEVFFKSISQQCAAFRLTTNNNAAVLQNHMSSLQHQIDDWKKKVARFTEEALPQSISDDRLNELIKENIIWLGTNGNVSVLLPFCVSHHDPKTSKHWPPVTHDALQAIPGLLEAHPQLWKFAPFDAITRSSKTILL</sequence>
<evidence type="ECO:0000313" key="2">
    <source>
        <dbReference type="EMBL" id="KDR75283.1"/>
    </source>
</evidence>
<keyword evidence="1" id="KW-0175">Coiled coil</keyword>
<evidence type="ECO:0000256" key="1">
    <source>
        <dbReference type="SAM" id="Coils"/>
    </source>
</evidence>
<dbReference type="EMBL" id="KL142381">
    <property type="protein sequence ID" value="KDR75283.1"/>
    <property type="molecule type" value="Genomic_DNA"/>
</dbReference>
<dbReference type="Proteomes" id="UP000027222">
    <property type="component" value="Unassembled WGS sequence"/>
</dbReference>
<organism evidence="2 3">
    <name type="scientific">Galerina marginata (strain CBS 339.88)</name>
    <dbReference type="NCBI Taxonomy" id="685588"/>
    <lineage>
        <taxon>Eukaryota</taxon>
        <taxon>Fungi</taxon>
        <taxon>Dikarya</taxon>
        <taxon>Basidiomycota</taxon>
        <taxon>Agaricomycotina</taxon>
        <taxon>Agaricomycetes</taxon>
        <taxon>Agaricomycetidae</taxon>
        <taxon>Agaricales</taxon>
        <taxon>Agaricineae</taxon>
        <taxon>Strophariaceae</taxon>
        <taxon>Galerina</taxon>
    </lineage>
</organism>
<name>A0A067T8F1_GALM3</name>
<accession>A0A067T8F1</accession>